<evidence type="ECO:0000313" key="1">
    <source>
        <dbReference type="EMBL" id="ERG67951.1"/>
    </source>
</evidence>
<dbReference type="RefSeq" id="WP_021066517.1">
    <property type="nucleotide sequence ID" value="NZ_ATCL01000014.1"/>
</dbReference>
<dbReference type="PATRIC" id="fig|1345023.5.peg.1353"/>
<dbReference type="OrthoDB" id="2356739at2"/>
<proteinExistence type="predicted"/>
<dbReference type="Proteomes" id="UP000016464">
    <property type="component" value="Unassembled WGS sequence"/>
</dbReference>
<gene>
    <name evidence="1" type="ORF">M467_11715</name>
</gene>
<dbReference type="STRING" id="1385984.GCA_000702565_00757"/>
<protein>
    <submittedName>
        <fullName evidence="1">Uncharacterized protein</fullName>
    </submittedName>
</protein>
<keyword evidence="2" id="KW-1185">Reference proteome</keyword>
<dbReference type="AlphaFoldDB" id="U1N1V2"/>
<reference evidence="1 2" key="1">
    <citation type="journal article" date="2013" name="Genome Announc.">
        <title>Draft Genome Sequence of Exiguobacterium pavilionensis Strain RW-2, with Wide Thermal, Salinity, and pH Tolerance, Isolated from Modern Freshwater Microbialites.</title>
        <authorList>
            <person name="White R.A.III."/>
            <person name="Grassa C.J."/>
            <person name="Suttle C.A."/>
        </authorList>
    </citation>
    <scope>NUCLEOTIDE SEQUENCE [LARGE SCALE GENOMIC DNA]</scope>
    <source>
        <strain evidence="1 2">RW-2</strain>
    </source>
</reference>
<sequence length="417" mass="49708">MEARVIESIELWFQEVGSEEAVNFIDFMLFMNESAYSLLHRDTLHGIFTYQVRYQDGTSQSVSYDKDEWVAHERNEWQTVMSGGEWVWWLVERWRFVLEWRSGRDFRTGDEIEENFYGMIPYGEIQDLDILLYKIIENDALNTKALIKEGYYHDPLLNEWIVIPDSTDSLRPLVLAVCYNEGILETPRTIERIEVTFTDLTTGAVQSLASAVEAYEKPADLDLDDMRYRDDMFYRDDSIQGTIRYEVTYKGGRVQYVEHDKSEIFMDWDMAMINWFFEHWKKLYEAYAEKSFPSGRPLQRFESGYDYWKARLSPEAWDELIHSTDPFDQRLLTDRKPHDEIQRAKEQFEMMFHQTAELHLENLRHGFYIDHLLEQRIDVESSFDAVIALYEEISEAEQKRRTREQLLYGEKDEGNAN</sequence>
<dbReference type="EMBL" id="ATCL01000014">
    <property type="protein sequence ID" value="ERG67951.1"/>
    <property type="molecule type" value="Genomic_DNA"/>
</dbReference>
<accession>U1N1V2</accession>
<organism evidence="1 2">
    <name type="scientific">Exiguobacterium chiriqhucha RW-2</name>
    <dbReference type="NCBI Taxonomy" id="1345023"/>
    <lineage>
        <taxon>Bacteria</taxon>
        <taxon>Bacillati</taxon>
        <taxon>Bacillota</taxon>
        <taxon>Bacilli</taxon>
        <taxon>Bacillales</taxon>
        <taxon>Bacillales Family XII. Incertae Sedis</taxon>
        <taxon>Exiguobacterium</taxon>
    </lineage>
</organism>
<comment type="caution">
    <text evidence="1">The sequence shown here is derived from an EMBL/GenBank/DDBJ whole genome shotgun (WGS) entry which is preliminary data.</text>
</comment>
<evidence type="ECO:0000313" key="2">
    <source>
        <dbReference type="Proteomes" id="UP000016464"/>
    </source>
</evidence>
<name>U1N1V2_9BACL</name>